<evidence type="ECO:0000256" key="1">
    <source>
        <dbReference type="SAM" id="MobiDB-lite"/>
    </source>
</evidence>
<feature type="compositionally biased region" description="Low complexity" evidence="1">
    <location>
        <begin position="163"/>
        <end position="177"/>
    </location>
</feature>
<feature type="region of interest" description="Disordered" evidence="1">
    <location>
        <begin position="1"/>
        <end position="116"/>
    </location>
</feature>
<gene>
    <name evidence="2" type="ORF">AAL_02558</name>
</gene>
<evidence type="ECO:0000313" key="3">
    <source>
        <dbReference type="Proteomes" id="UP000078544"/>
    </source>
</evidence>
<feature type="compositionally biased region" description="Low complexity" evidence="1">
    <location>
        <begin position="100"/>
        <end position="116"/>
    </location>
</feature>
<feature type="compositionally biased region" description="Low complexity" evidence="1">
    <location>
        <begin position="219"/>
        <end position="230"/>
    </location>
</feature>
<feature type="region of interest" description="Disordered" evidence="1">
    <location>
        <begin position="163"/>
        <end position="267"/>
    </location>
</feature>
<reference evidence="2 3" key="1">
    <citation type="journal article" date="2016" name="Genome Biol. Evol.">
        <title>Divergent and convergent evolution of fungal pathogenicity.</title>
        <authorList>
            <person name="Shang Y."/>
            <person name="Xiao G."/>
            <person name="Zheng P."/>
            <person name="Cen K."/>
            <person name="Zhan S."/>
            <person name="Wang C."/>
        </authorList>
    </citation>
    <scope>NUCLEOTIDE SEQUENCE [LARGE SCALE GENOMIC DNA]</scope>
    <source>
        <strain evidence="2 3">RCEF 2490</strain>
    </source>
</reference>
<dbReference type="EMBL" id="AZGY01000004">
    <property type="protein sequence ID" value="KZZ99007.1"/>
    <property type="molecule type" value="Genomic_DNA"/>
</dbReference>
<organism evidence="2 3">
    <name type="scientific">Moelleriella libera RCEF 2490</name>
    <dbReference type="NCBI Taxonomy" id="1081109"/>
    <lineage>
        <taxon>Eukaryota</taxon>
        <taxon>Fungi</taxon>
        <taxon>Dikarya</taxon>
        <taxon>Ascomycota</taxon>
        <taxon>Pezizomycotina</taxon>
        <taxon>Sordariomycetes</taxon>
        <taxon>Hypocreomycetidae</taxon>
        <taxon>Hypocreales</taxon>
        <taxon>Clavicipitaceae</taxon>
        <taxon>Moelleriella</taxon>
    </lineage>
</organism>
<feature type="compositionally biased region" description="Polar residues" evidence="1">
    <location>
        <begin position="55"/>
        <end position="75"/>
    </location>
</feature>
<accession>A0A168EP75</accession>
<name>A0A168EP75_9HYPO</name>
<feature type="compositionally biased region" description="Basic and acidic residues" evidence="1">
    <location>
        <begin position="16"/>
        <end position="31"/>
    </location>
</feature>
<protein>
    <submittedName>
        <fullName evidence="2">Uncharacterized protein</fullName>
    </submittedName>
</protein>
<dbReference type="AlphaFoldDB" id="A0A168EP75"/>
<sequence length="267" mass="29528">MHRSWSKRLSGAMPLRGEDKAHRHSSHRDEASGSSSAAAAGGGRRPTSVYVPTHAASSFVQTASRHEPVNTSSPAANGGVAPPHTRSTQLAKKHRQQTASMDSTMSSLSSSSLSSTAGMPSDYATFLVEAEANDRAIRSCIAHRRREHDRESSAPHAYASWPQYYKQQQQQQQQQQQRHSKRQQRDSAYYSIASRSSVSAKPATKRDSMLSMSAHHHPQQQQQQQQGQGQAPSPRSGLTRKGTKTLGRRISEYFKPPTRHQPVCCEY</sequence>
<dbReference type="OrthoDB" id="4941402at2759"/>
<keyword evidence="3" id="KW-1185">Reference proteome</keyword>
<comment type="caution">
    <text evidence="2">The sequence shown here is derived from an EMBL/GenBank/DDBJ whole genome shotgun (WGS) entry which is preliminary data.</text>
</comment>
<dbReference type="Proteomes" id="UP000078544">
    <property type="component" value="Unassembled WGS sequence"/>
</dbReference>
<evidence type="ECO:0000313" key="2">
    <source>
        <dbReference type="EMBL" id="KZZ99007.1"/>
    </source>
</evidence>
<proteinExistence type="predicted"/>